<dbReference type="AlphaFoldDB" id="A0A974D0N3"/>
<protein>
    <submittedName>
        <fullName evidence="1">Uncharacterized protein</fullName>
    </submittedName>
</protein>
<proteinExistence type="predicted"/>
<evidence type="ECO:0000313" key="2">
    <source>
        <dbReference type="Proteomes" id="UP000694892"/>
    </source>
</evidence>
<gene>
    <name evidence="1" type="ORF">XELAEV_18026010mg</name>
</gene>
<reference evidence="2" key="1">
    <citation type="journal article" date="2016" name="Nature">
        <title>Genome evolution in the allotetraploid frog Xenopus laevis.</title>
        <authorList>
            <person name="Session A.M."/>
            <person name="Uno Y."/>
            <person name="Kwon T."/>
            <person name="Chapman J.A."/>
            <person name="Toyoda A."/>
            <person name="Takahashi S."/>
            <person name="Fukui A."/>
            <person name="Hikosaka A."/>
            <person name="Suzuki A."/>
            <person name="Kondo M."/>
            <person name="van Heeringen S.J."/>
            <person name="Quigley I."/>
            <person name="Heinz S."/>
            <person name="Ogino H."/>
            <person name="Ochi H."/>
            <person name="Hellsten U."/>
            <person name="Lyons J.B."/>
            <person name="Simakov O."/>
            <person name="Putnam N."/>
            <person name="Stites J."/>
            <person name="Kuroki Y."/>
            <person name="Tanaka T."/>
            <person name="Michiue T."/>
            <person name="Watanabe M."/>
            <person name="Bogdanovic O."/>
            <person name="Lister R."/>
            <person name="Georgiou G."/>
            <person name="Paranjpe S.S."/>
            <person name="van Kruijsbergen I."/>
            <person name="Shu S."/>
            <person name="Carlson J."/>
            <person name="Kinoshita T."/>
            <person name="Ohta Y."/>
            <person name="Mawaribuchi S."/>
            <person name="Jenkins J."/>
            <person name="Grimwood J."/>
            <person name="Schmutz J."/>
            <person name="Mitros T."/>
            <person name="Mozaffari S.V."/>
            <person name="Suzuki Y."/>
            <person name="Haramoto Y."/>
            <person name="Yamamoto T.S."/>
            <person name="Takagi C."/>
            <person name="Heald R."/>
            <person name="Miller K."/>
            <person name="Haudenschild C."/>
            <person name="Kitzman J."/>
            <person name="Nakayama T."/>
            <person name="Izutsu Y."/>
            <person name="Robert J."/>
            <person name="Fortriede J."/>
            <person name="Burns K."/>
            <person name="Lotay V."/>
            <person name="Karimi K."/>
            <person name="Yasuoka Y."/>
            <person name="Dichmann D.S."/>
            <person name="Flajnik M.F."/>
            <person name="Houston D.W."/>
            <person name="Shendure J."/>
            <person name="DuPasquier L."/>
            <person name="Vize P.D."/>
            <person name="Zorn A.M."/>
            <person name="Ito M."/>
            <person name="Marcotte E.M."/>
            <person name="Wallingford J.B."/>
            <person name="Ito Y."/>
            <person name="Asashima M."/>
            <person name="Ueno N."/>
            <person name="Matsuda Y."/>
            <person name="Veenstra G.J."/>
            <person name="Fujiyama A."/>
            <person name="Harland R.M."/>
            <person name="Taira M."/>
            <person name="Rokhsar D.S."/>
        </authorList>
    </citation>
    <scope>NUCLEOTIDE SEQUENCE [LARGE SCALE GENOMIC DNA]</scope>
    <source>
        <strain evidence="2">J</strain>
    </source>
</reference>
<dbReference type="Proteomes" id="UP000694892">
    <property type="component" value="Chromosome 4S"/>
</dbReference>
<organism evidence="1 2">
    <name type="scientific">Xenopus laevis</name>
    <name type="common">African clawed frog</name>
    <dbReference type="NCBI Taxonomy" id="8355"/>
    <lineage>
        <taxon>Eukaryota</taxon>
        <taxon>Metazoa</taxon>
        <taxon>Chordata</taxon>
        <taxon>Craniata</taxon>
        <taxon>Vertebrata</taxon>
        <taxon>Euteleostomi</taxon>
        <taxon>Amphibia</taxon>
        <taxon>Batrachia</taxon>
        <taxon>Anura</taxon>
        <taxon>Pipoidea</taxon>
        <taxon>Pipidae</taxon>
        <taxon>Xenopodinae</taxon>
        <taxon>Xenopus</taxon>
        <taxon>Xenopus</taxon>
    </lineage>
</organism>
<dbReference type="EMBL" id="CM004473">
    <property type="protein sequence ID" value="OCT83468.1"/>
    <property type="molecule type" value="Genomic_DNA"/>
</dbReference>
<sequence>MGGSFTMVTHFGVPRHMLRIYFIICAIDGKVKQEMQLFTRRSCHTACLICRTAEPNCHLPALQTVFSLDDALMKQNKSRAITVPSKPASFKCECYTNINITTLTNHVLYSNQGMVGPCEL</sequence>
<accession>A0A974D0N3</accession>
<evidence type="ECO:0000313" key="1">
    <source>
        <dbReference type="EMBL" id="OCT83468.1"/>
    </source>
</evidence>
<name>A0A974D0N3_XENLA</name>